<feature type="region of interest" description="Disordered" evidence="2">
    <location>
        <begin position="1623"/>
        <end position="1656"/>
    </location>
</feature>
<feature type="region of interest" description="Disordered" evidence="2">
    <location>
        <begin position="1831"/>
        <end position="1862"/>
    </location>
</feature>
<dbReference type="PANTHER" id="PTHR13950:SF9">
    <property type="entry name" value="RABCONNECTIN-3A"/>
    <property type="match status" value="1"/>
</dbReference>
<keyword evidence="1" id="KW-0853">WD repeat</keyword>
<gene>
    <name evidence="4" type="ORF">Poli38472_006013</name>
</gene>
<dbReference type="InterPro" id="IPR022033">
    <property type="entry name" value="Rav1p_C"/>
</dbReference>
<dbReference type="PROSITE" id="PS50294">
    <property type="entry name" value="WD_REPEATS_REGION"/>
    <property type="match status" value="1"/>
</dbReference>
<name>A0A8K1CS51_PYTOL</name>
<feature type="domain" description="RAVE complex protein Rav1 C-terminal" evidence="3">
    <location>
        <begin position="842"/>
        <end position="1048"/>
    </location>
</feature>
<dbReference type="Pfam" id="PF12234">
    <property type="entry name" value="Rav1p_C"/>
    <property type="match status" value="1"/>
</dbReference>
<dbReference type="OrthoDB" id="342131at2759"/>
<dbReference type="EMBL" id="SPLM01000002">
    <property type="protein sequence ID" value="TMW68545.1"/>
    <property type="molecule type" value="Genomic_DNA"/>
</dbReference>
<sequence>MVAVASPALLPSEVSRRRFCTATFDGTRYMFYAVDTFLVILSENHEQAIHNNPRSEAKRCSQFDLRQVWSVQAKVNCVAFNPIGKRVARGAVALCIDDKRIVLLTPTGAPTTTPVAAAAATAMASKLAVKTSDADLQPVSKRRPSVFTGRTSTDVSNEYAKVHLYLQLPTWKESIRWRSEDQHLDRVKWVESGDDLLLVGAGEKISVWKIVEESGLQAYLQHSFNIGEPEHRIWHFDVTHTGRYVASAREHDRILKVWSIGELAHDGKPISLFLPHQRALVSVQWAKNWHSYKIRHHDPLMPRVEMLYALDKNGDISIWREHVASSHRSFVLWRRFTTQDFLLSSSCTVDSERVDDGSLQHVLASRLRSFGLVQNNWGRPTPRAPMTITDALLERNTVLSALSLFHYGYASIDEVRRNELTNQRMDGIGKIHSKLLGDRRGMIADTHSGETLLNGNTPLNKTFVVTLAYAVHENGDFSLFRVESVHFSAVAPRVALLCVFSGLREQLVDATVYSICSSDYKDRENGSSTFIVEIVFQPQREERHAKIARLKFQAESTVFGARDSRAMASYSVQISIGVIQLDSTSIEGSWKLGWSSSRFDIKPRGLSSMQAYPNALVALDAGIARLDLKDFSQFVTPESSQTVLSGVIANAVHPLTLLFLLMRGSFKSLDQIVVHIRKSIVEHEKTCYLKMTENADLRNLPLLELENLFGKPVNTTQEDERPLAYRNGKGASQGTAAAAVSSAPARASDLFAMDFGSSRRFGRDRAEDLFAPRVPAISSDSTSSTEASQVPDKLELESDGLLAFFDEHKGFLAFVPDSYRPVFLNIIKNAKKIIQWERNTGKAKDEAALRFITSLMWPYKSSDVGPKNSVELESADASDSSPSGICSEQIAWAAVSDCQAELLEECFPPTMTLSMKDLTQLRLPFWVKSATRLTQYAEKVAQAEYASTRDPFRVALLYVLLGKIKLLSNLFNMGNEKKIAELLRNDFSDERWKIAAVKNAYVLKAKCRYELSATFFLLGGKVQEAMSVIENEDPSLVLSFLIARLSEKWDLGGQGDESGGYNAFNDASFTGLSTSLRSFGADGGRTGSNCKDVCKEYLKTTVFEKAQRCGDIYMCFLVKYYIGETANAIQCLLTVPKVEMRCVFDGPPSTGSQLGDSRLYWGVFGQSLLGAIDLVRFLRPIIRPLSTSIKTQMVRTQALTLNRLVGSGWNVMALYQQQDFAEQFKQFCRDNASDSSLRGTFLSIRNRILCNIISEQTVSLAISTAKRISQSLNQRASFESSLPIEQRLKAEIMCLIRRSGAFSIDEIEKSKDDTVEQALRSAVVETLSHSDQNYLLDFILQEWSSKDPARSPMSNPLPQLIEKIVDNLSWIASGDLTTLGTTHFHSRRIDQLCSELLTSAESLLCWLAYYFAKPTEERSVFHSSAEYIRVISASVYSIICVCCRYIKSPCCLHRALTAIFPHMDSLPKKILDEIKEISLADVCANCSTSRVGADAEASAGPPLPSLQQDISVLYQVIQMLQRDLNLFVEEVRTNRLDLMPPAASQFTYCQYWTLSVMLAVSGMPTHISRVAVDGANPHALSTTLAKRLVQTWITHNANMSKYATRLLLCELIESYFRPFDLQRPSTPTGASSKDNSGGTPTISPTAAGMANVISPNHRDRRESRQLLRCSCDRCPWLLILKIFADKDELLLRINSQLECCSEKIKEDISWGHLPDFPSKKSVFTRSQKILLSSAGAGKAAEITDLLERRFQHSTPAITVSTNCIYRSEVSIKSLCFNQSTETGEMVLCSSKGICRAASVEYSDGTKYQFKGMYANPQAAFFSDTNAGTSGIPVSRRRSADTSLMSRGTTDSPQKGLDSPSLLSATGLSEMKTPSFKPSAVESHPFLPLFVSGNQKGKIHLWSYESLSSVCEFQTKEVVTTYQLSPATSSRRDIKRLQFDSLGQQMGAVDTFGRLFMWKFANLEREACYREIECHDKGAKALKFINSGTIVATVGTSTDKRSMCMWDLLLPSSKALIAAPTCHPAGAASLAFSQAHQLVISGGEGGSISVFDVRQRRVLHTISNAHETAITTLELHPSGRCVLSGSASGDVKIWSLPIFRELVSVSKVHAKPSFLGDAASNLLGDAASNMAINVTNSSWGVTDAVATDDYFFTSGTDGSVQRFKVPSFDKLY</sequence>
<organism evidence="4 5">
    <name type="scientific">Pythium oligandrum</name>
    <name type="common">Mycoparasitic fungus</name>
    <dbReference type="NCBI Taxonomy" id="41045"/>
    <lineage>
        <taxon>Eukaryota</taxon>
        <taxon>Sar</taxon>
        <taxon>Stramenopiles</taxon>
        <taxon>Oomycota</taxon>
        <taxon>Peronosporomycetes</taxon>
        <taxon>Pythiales</taxon>
        <taxon>Pythiaceae</taxon>
        <taxon>Pythium</taxon>
    </lineage>
</organism>
<comment type="caution">
    <text evidence="4">The sequence shown here is derived from an EMBL/GenBank/DDBJ whole genome shotgun (WGS) entry which is preliminary data.</text>
</comment>
<dbReference type="Gene3D" id="2.130.10.10">
    <property type="entry name" value="YVTN repeat-like/Quinoprotein amine dehydrogenase"/>
    <property type="match status" value="2"/>
</dbReference>
<proteinExistence type="predicted"/>
<evidence type="ECO:0000256" key="2">
    <source>
        <dbReference type="SAM" id="MobiDB-lite"/>
    </source>
</evidence>
<accession>A0A8K1CS51</accession>
<reference evidence="4" key="1">
    <citation type="submission" date="2019-03" db="EMBL/GenBank/DDBJ databases">
        <title>Long read genome sequence of the mycoparasitic Pythium oligandrum ATCC 38472 isolated from sugarbeet rhizosphere.</title>
        <authorList>
            <person name="Gaulin E."/>
        </authorList>
    </citation>
    <scope>NUCLEOTIDE SEQUENCE</scope>
    <source>
        <strain evidence="4">ATCC 38472_TT</strain>
    </source>
</reference>
<evidence type="ECO:0000313" key="4">
    <source>
        <dbReference type="EMBL" id="TMW68545.1"/>
    </source>
</evidence>
<feature type="compositionally biased region" description="Polar residues" evidence="2">
    <location>
        <begin position="1840"/>
        <end position="1852"/>
    </location>
</feature>
<dbReference type="SUPFAM" id="SSF50978">
    <property type="entry name" value="WD40 repeat-like"/>
    <property type="match status" value="2"/>
</dbReference>
<dbReference type="GO" id="GO:0007035">
    <property type="term" value="P:vacuolar acidification"/>
    <property type="evidence" value="ECO:0007669"/>
    <property type="project" value="TreeGrafter"/>
</dbReference>
<dbReference type="InterPro" id="IPR001680">
    <property type="entry name" value="WD40_rpt"/>
</dbReference>
<evidence type="ECO:0000256" key="1">
    <source>
        <dbReference type="PROSITE-ProRule" id="PRU00221"/>
    </source>
</evidence>
<dbReference type="Pfam" id="PF00400">
    <property type="entry name" value="WD40"/>
    <property type="match status" value="1"/>
</dbReference>
<dbReference type="GO" id="GO:0043291">
    <property type="term" value="C:RAVE complex"/>
    <property type="evidence" value="ECO:0007669"/>
    <property type="project" value="TreeGrafter"/>
</dbReference>
<dbReference type="InterPro" id="IPR015943">
    <property type="entry name" value="WD40/YVTN_repeat-like_dom_sf"/>
</dbReference>
<keyword evidence="5" id="KW-1185">Reference proteome</keyword>
<dbReference type="SMART" id="SM00320">
    <property type="entry name" value="WD40"/>
    <property type="match status" value="7"/>
</dbReference>
<protein>
    <recommendedName>
        <fullName evidence="3">RAVE complex protein Rav1 C-terminal domain-containing protein</fullName>
    </recommendedName>
</protein>
<dbReference type="PROSITE" id="PS50082">
    <property type="entry name" value="WD_REPEATS_2"/>
    <property type="match status" value="1"/>
</dbReference>
<evidence type="ECO:0000259" key="3">
    <source>
        <dbReference type="Pfam" id="PF12234"/>
    </source>
</evidence>
<dbReference type="InterPro" id="IPR052208">
    <property type="entry name" value="DmX-like/RAVE_component"/>
</dbReference>
<dbReference type="Proteomes" id="UP000794436">
    <property type="component" value="Unassembled WGS sequence"/>
</dbReference>
<evidence type="ECO:0000313" key="5">
    <source>
        <dbReference type="Proteomes" id="UP000794436"/>
    </source>
</evidence>
<feature type="compositionally biased region" description="Polar residues" evidence="2">
    <location>
        <begin position="1623"/>
        <end position="1644"/>
    </location>
</feature>
<dbReference type="InterPro" id="IPR036322">
    <property type="entry name" value="WD40_repeat_dom_sf"/>
</dbReference>
<feature type="repeat" description="WD" evidence="1">
    <location>
        <begin position="2062"/>
        <end position="2095"/>
    </location>
</feature>
<dbReference type="PANTHER" id="PTHR13950">
    <property type="entry name" value="RABCONNECTIN-RELATED"/>
    <property type="match status" value="1"/>
</dbReference>